<sequence>MSRSSWFVGPSCRDVAMFIPGLELLLHIDLHPEQRRQGRRRNPRPETHAVRAAHTHALAHTPTPGSLRVLRQEAAAGPPPAAGLSSPTT</sequence>
<evidence type="ECO:0000313" key="2">
    <source>
        <dbReference type="EMBL" id="EDM14999.1"/>
    </source>
</evidence>
<evidence type="ECO:0000313" key="3">
    <source>
        <dbReference type="Proteomes" id="UP000234681"/>
    </source>
</evidence>
<dbReference type="Proteomes" id="UP000234681">
    <property type="component" value="Chromosome 2"/>
</dbReference>
<protein>
    <submittedName>
        <fullName evidence="2">RCG50056</fullName>
    </submittedName>
</protein>
<feature type="region of interest" description="Disordered" evidence="1">
    <location>
        <begin position="32"/>
        <end position="66"/>
    </location>
</feature>
<dbReference type="EMBL" id="CH474003">
    <property type="protein sequence ID" value="EDM14999.1"/>
    <property type="molecule type" value="Genomic_DNA"/>
</dbReference>
<proteinExistence type="predicted"/>
<dbReference type="AlphaFoldDB" id="A6JV56"/>
<evidence type="ECO:0000256" key="1">
    <source>
        <dbReference type="SAM" id="MobiDB-lite"/>
    </source>
</evidence>
<name>A6JV56_RAT</name>
<gene>
    <name evidence="2" type="ORF">rCG_50056</name>
</gene>
<feature type="compositionally biased region" description="Low complexity" evidence="1">
    <location>
        <begin position="50"/>
        <end position="63"/>
    </location>
</feature>
<accession>A6JV56</accession>
<organism evidence="2 3">
    <name type="scientific">Rattus norvegicus</name>
    <name type="common">Rat</name>
    <dbReference type="NCBI Taxonomy" id="10116"/>
    <lineage>
        <taxon>Eukaryota</taxon>
        <taxon>Metazoa</taxon>
        <taxon>Chordata</taxon>
        <taxon>Craniata</taxon>
        <taxon>Vertebrata</taxon>
        <taxon>Euteleostomi</taxon>
        <taxon>Mammalia</taxon>
        <taxon>Eutheria</taxon>
        <taxon>Euarchontoglires</taxon>
        <taxon>Glires</taxon>
        <taxon>Rodentia</taxon>
        <taxon>Myomorpha</taxon>
        <taxon>Muroidea</taxon>
        <taxon>Muridae</taxon>
        <taxon>Murinae</taxon>
        <taxon>Rattus</taxon>
    </lineage>
</organism>
<reference evidence="2 3" key="1">
    <citation type="submission" date="2005-09" db="EMBL/GenBank/DDBJ databases">
        <authorList>
            <person name="Mural R.J."/>
            <person name="Li P.W."/>
            <person name="Adams M.D."/>
            <person name="Amanatides P.G."/>
            <person name="Baden-Tillson H."/>
            <person name="Barnstead M."/>
            <person name="Chin S.H."/>
            <person name="Dew I."/>
            <person name="Evans C.A."/>
            <person name="Ferriera S."/>
            <person name="Flanigan M."/>
            <person name="Fosler C."/>
            <person name="Glodek A."/>
            <person name="Gu Z."/>
            <person name="Holt R.A."/>
            <person name="Jennings D."/>
            <person name="Kraft C.L."/>
            <person name="Lu F."/>
            <person name="Nguyen T."/>
            <person name="Nusskern D.R."/>
            <person name="Pfannkoch C.M."/>
            <person name="Sitter C."/>
            <person name="Sutton G.G."/>
            <person name="Venter J.C."/>
            <person name="Wang Z."/>
            <person name="Woodage T."/>
            <person name="Zheng X.H."/>
            <person name="Zhong F."/>
        </authorList>
    </citation>
    <scope>NUCLEOTIDE SEQUENCE [LARGE SCALE GENOMIC DNA]</scope>
    <source>
        <strain>BN</strain>
        <strain evidence="3">Sprague-Dawley</strain>
    </source>
</reference>